<keyword evidence="3" id="KW-0378">Hydrolase</keyword>
<accession>A0A2N6UKM3</accession>
<dbReference type="InterPro" id="IPR004659">
    <property type="entry name" value="RNase_E/G"/>
</dbReference>
<keyword evidence="4" id="KW-0460">Magnesium</keyword>
<evidence type="ECO:0000256" key="5">
    <source>
        <dbReference type="ARBA" id="ARBA00022884"/>
    </source>
</evidence>
<evidence type="ECO:0000313" key="8">
    <source>
        <dbReference type="Proteomes" id="UP000235658"/>
    </source>
</evidence>
<comment type="cofactor">
    <cofactor evidence="1">
        <name>Mg(2+)</name>
        <dbReference type="ChEBI" id="CHEBI:18420"/>
    </cofactor>
</comment>
<dbReference type="Proteomes" id="UP000235658">
    <property type="component" value="Unassembled WGS sequence"/>
</dbReference>
<keyword evidence="5" id="KW-0694">RNA-binding</keyword>
<feature type="domain" description="RNA-binding protein AU-1/Ribonuclease E/G" evidence="6">
    <location>
        <begin position="191"/>
        <end position="293"/>
    </location>
</feature>
<comment type="caution">
    <text evidence="7">The sequence shown here is derived from an EMBL/GenBank/DDBJ whole genome shotgun (WGS) entry which is preliminary data.</text>
</comment>
<evidence type="ECO:0000256" key="3">
    <source>
        <dbReference type="ARBA" id="ARBA00022801"/>
    </source>
</evidence>
<dbReference type="GO" id="GO:0005737">
    <property type="term" value="C:cytoplasm"/>
    <property type="evidence" value="ECO:0007669"/>
    <property type="project" value="TreeGrafter"/>
</dbReference>
<organism evidence="7 8">
    <name type="scientific">Anaerococcus hydrogenalis</name>
    <dbReference type="NCBI Taxonomy" id="33029"/>
    <lineage>
        <taxon>Bacteria</taxon>
        <taxon>Bacillati</taxon>
        <taxon>Bacillota</taxon>
        <taxon>Tissierellia</taxon>
        <taxon>Tissierellales</taxon>
        <taxon>Peptoniphilaceae</taxon>
        <taxon>Anaerococcus</taxon>
    </lineage>
</organism>
<dbReference type="GO" id="GO:0003723">
    <property type="term" value="F:RNA binding"/>
    <property type="evidence" value="ECO:0007669"/>
    <property type="project" value="UniProtKB-KW"/>
</dbReference>
<dbReference type="Pfam" id="PF10150">
    <property type="entry name" value="RNase_E_G"/>
    <property type="match status" value="1"/>
</dbReference>
<dbReference type="GeneID" id="84577761"/>
<dbReference type="RefSeq" id="WP_102197437.1">
    <property type="nucleotide sequence ID" value="NZ_CAUPDS010000009.1"/>
</dbReference>
<dbReference type="AlphaFoldDB" id="A0A2N6UKM3"/>
<name>A0A2N6UKM3_9FIRM</name>
<evidence type="ECO:0000259" key="6">
    <source>
        <dbReference type="Pfam" id="PF10150"/>
    </source>
</evidence>
<evidence type="ECO:0000256" key="4">
    <source>
        <dbReference type="ARBA" id="ARBA00022842"/>
    </source>
</evidence>
<dbReference type="EMBL" id="PNHP01000001">
    <property type="protein sequence ID" value="PMC82346.1"/>
    <property type="molecule type" value="Genomic_DNA"/>
</dbReference>
<gene>
    <name evidence="7" type="ORF">CJ192_01025</name>
</gene>
<dbReference type="PANTHER" id="PTHR30001:SF0">
    <property type="entry name" value="RIBONUCLEASE G"/>
    <property type="match status" value="1"/>
</dbReference>
<dbReference type="GO" id="GO:0006364">
    <property type="term" value="P:rRNA processing"/>
    <property type="evidence" value="ECO:0007669"/>
    <property type="project" value="TreeGrafter"/>
</dbReference>
<evidence type="ECO:0000256" key="2">
    <source>
        <dbReference type="ARBA" id="ARBA00022723"/>
    </source>
</evidence>
<proteinExistence type="predicted"/>
<keyword evidence="2" id="KW-0479">Metal-binding</keyword>
<dbReference type="GO" id="GO:0046872">
    <property type="term" value="F:metal ion binding"/>
    <property type="evidence" value="ECO:0007669"/>
    <property type="project" value="UniProtKB-KW"/>
</dbReference>
<evidence type="ECO:0000256" key="1">
    <source>
        <dbReference type="ARBA" id="ARBA00001946"/>
    </source>
</evidence>
<dbReference type="PANTHER" id="PTHR30001">
    <property type="entry name" value="RIBONUCLEASE"/>
    <property type="match status" value="1"/>
</dbReference>
<reference evidence="7 8" key="1">
    <citation type="submission" date="2017-09" db="EMBL/GenBank/DDBJ databases">
        <title>Bacterial strain isolated from the female urinary microbiota.</title>
        <authorList>
            <person name="Thomas-White K."/>
            <person name="Kumar N."/>
            <person name="Forster S."/>
            <person name="Putonti C."/>
            <person name="Lawley T."/>
            <person name="Wolfe A.J."/>
        </authorList>
    </citation>
    <scope>NUCLEOTIDE SEQUENCE [LARGE SCALE GENOMIC DNA]</scope>
    <source>
        <strain evidence="7 8">UMB0204</strain>
    </source>
</reference>
<evidence type="ECO:0000313" key="7">
    <source>
        <dbReference type="EMBL" id="PMC82346.1"/>
    </source>
</evidence>
<sequence length="308" mass="36627">MKSFVFIDYKEKAFGKIIDNKLYEFKFYSPYLYNIYRAKVVGKIDSINAYFLLYDKDKKAFLKSNKKFKIGDSLIGQIVKEEFDDKLATFSANFRIENQDYFLYRFKNKGYPILKKGRKKNPKTYKDLLDIKNSLIDEENFTPSPKLLKTYNEFDLYLEENEAYDCKEVDIRNNKIIYDCLKTIGDEKIYKDDLSIIINKLETLCFVDVNSSKKRSTMDKDDFYYKVNEGLIDFIFYNLKLRNIGGMIVIDFLKSSLNEKLVEKINECLKKYFKIYTIYGFTNMGLFEISIKREGESLIKKLKEKELI</sequence>
<dbReference type="InterPro" id="IPR019307">
    <property type="entry name" value="RNA-bd_AU-1/RNase_E/G"/>
</dbReference>
<protein>
    <submittedName>
        <fullName evidence="7">Cytoplasmic axial filament protein</fullName>
    </submittedName>
</protein>
<dbReference type="GO" id="GO:0016787">
    <property type="term" value="F:hydrolase activity"/>
    <property type="evidence" value="ECO:0007669"/>
    <property type="project" value="UniProtKB-KW"/>
</dbReference>
<dbReference type="GO" id="GO:0004540">
    <property type="term" value="F:RNA nuclease activity"/>
    <property type="evidence" value="ECO:0007669"/>
    <property type="project" value="InterPro"/>
</dbReference>